<feature type="non-terminal residue" evidence="2">
    <location>
        <position position="1"/>
    </location>
</feature>
<dbReference type="PANTHER" id="PTHR35586:SF1">
    <property type="entry name" value="SLL1691 PROTEIN"/>
    <property type="match status" value="1"/>
</dbReference>
<evidence type="ECO:0000259" key="1">
    <source>
        <dbReference type="Pfam" id="PF14261"/>
    </source>
</evidence>
<keyword evidence="3" id="KW-1185">Reference proteome</keyword>
<dbReference type="InterPro" id="IPR025587">
    <property type="entry name" value="DUF4351"/>
</dbReference>
<protein>
    <submittedName>
        <fullName evidence="2">DUF4351 domain-containing protein</fullName>
    </submittedName>
</protein>
<evidence type="ECO:0000313" key="3">
    <source>
        <dbReference type="Proteomes" id="UP001193081"/>
    </source>
</evidence>
<feature type="domain" description="DUF4351" evidence="1">
    <location>
        <begin position="1"/>
        <end position="57"/>
    </location>
</feature>
<organism evidence="2 3">
    <name type="scientific">Candidatus Chloroploca mongolica</name>
    <dbReference type="NCBI Taxonomy" id="2528176"/>
    <lineage>
        <taxon>Bacteria</taxon>
        <taxon>Bacillati</taxon>
        <taxon>Chloroflexota</taxon>
        <taxon>Chloroflexia</taxon>
        <taxon>Chloroflexales</taxon>
        <taxon>Chloroflexineae</taxon>
        <taxon>Oscillochloridaceae</taxon>
        <taxon>Candidatus Chloroploca</taxon>
    </lineage>
</organism>
<comment type="caution">
    <text evidence="2">The sequence shown here is derived from an EMBL/GenBank/DDBJ whole genome shotgun (WGS) entry which is preliminary data.</text>
</comment>
<evidence type="ECO:0000313" key="2">
    <source>
        <dbReference type="EMBL" id="MBP1468271.1"/>
    </source>
</evidence>
<dbReference type="Proteomes" id="UP001193081">
    <property type="component" value="Unassembled WGS sequence"/>
</dbReference>
<dbReference type="Pfam" id="PF14261">
    <property type="entry name" value="DUF4351"/>
    <property type="match status" value="1"/>
</dbReference>
<dbReference type="RefSeq" id="WP_167857538.1">
    <property type="nucleotide sequence ID" value="NZ_SIJK02000062.1"/>
</dbReference>
<accession>A0ABS4DFS1</accession>
<sequence>GRQEERQALILRLLERKVGQLPEATRYTVLDLTPEQLLTLSEALLEFDTLSDLTAWLGQQEAGA</sequence>
<proteinExistence type="predicted"/>
<name>A0ABS4DFS1_9CHLR</name>
<reference evidence="2 3" key="1">
    <citation type="submission" date="2021-03" db="EMBL/GenBank/DDBJ databases">
        <authorList>
            <person name="Grouzdev D.S."/>
        </authorList>
    </citation>
    <scope>NUCLEOTIDE SEQUENCE [LARGE SCALE GENOMIC DNA]</scope>
    <source>
        <strain evidence="2 3">M50-1</strain>
    </source>
</reference>
<dbReference type="PANTHER" id="PTHR35586">
    <property type="entry name" value="SLL1691 PROTEIN"/>
    <property type="match status" value="1"/>
</dbReference>
<dbReference type="EMBL" id="SIJK02000062">
    <property type="protein sequence ID" value="MBP1468271.1"/>
    <property type="molecule type" value="Genomic_DNA"/>
</dbReference>
<gene>
    <name evidence="2" type="ORF">EYB53_021350</name>
</gene>